<keyword evidence="9" id="KW-0808">Transferase</keyword>
<evidence type="ECO:0000256" key="8">
    <source>
        <dbReference type="ARBA" id="ARBA00022603"/>
    </source>
</evidence>
<dbReference type="Proteomes" id="UP000240883">
    <property type="component" value="Unassembled WGS sequence"/>
</dbReference>
<dbReference type="SUPFAM" id="SSF47676">
    <property type="entry name" value="Conserved domain common to transcription factors TFIIS, elongin A, CRSP70"/>
    <property type="match status" value="1"/>
</dbReference>
<feature type="region of interest" description="Disordered" evidence="16">
    <location>
        <begin position="820"/>
        <end position="869"/>
    </location>
</feature>
<dbReference type="InterPro" id="IPR001202">
    <property type="entry name" value="WW_dom"/>
</dbReference>
<keyword evidence="7" id="KW-0678">Repressor</keyword>
<dbReference type="CDD" id="cd19172">
    <property type="entry name" value="SET_SETD2"/>
    <property type="match status" value="1"/>
</dbReference>
<evidence type="ECO:0000256" key="6">
    <source>
        <dbReference type="ARBA" id="ARBA00022454"/>
    </source>
</evidence>
<dbReference type="GO" id="GO:0005634">
    <property type="term" value="C:nucleus"/>
    <property type="evidence" value="ECO:0007669"/>
    <property type="project" value="UniProtKB-SubCell"/>
</dbReference>
<dbReference type="PROSITE" id="PS50020">
    <property type="entry name" value="WW_DOMAIN_2"/>
    <property type="match status" value="1"/>
</dbReference>
<dbReference type="OrthoDB" id="422362at2759"/>
<dbReference type="InterPro" id="IPR013257">
    <property type="entry name" value="SRI"/>
</dbReference>
<dbReference type="SUPFAM" id="SSF82199">
    <property type="entry name" value="SET domain"/>
    <property type="match status" value="1"/>
</dbReference>
<dbReference type="Pfam" id="PF17907">
    <property type="entry name" value="AWS"/>
    <property type="match status" value="1"/>
</dbReference>
<dbReference type="FunFam" id="2.170.270.10:FF:000033">
    <property type="entry name" value="Histone-lysine N-methyltransferase"/>
    <property type="match status" value="1"/>
</dbReference>
<feature type="domain" description="SET" evidence="18">
    <location>
        <begin position="113"/>
        <end position="230"/>
    </location>
</feature>
<comment type="catalytic activity">
    <reaction evidence="15">
        <text>L-lysyl(36)-[histone H3] + 3 S-adenosyl-L-methionine = N(6),N(6),N(6)-trimethyl-L-lysyl(36)-[histone H3] + 3 S-adenosyl-L-homocysteine + 3 H(+)</text>
        <dbReference type="Rhea" id="RHEA:60324"/>
        <dbReference type="Rhea" id="RHEA-COMP:9785"/>
        <dbReference type="Rhea" id="RHEA-COMP:15536"/>
        <dbReference type="ChEBI" id="CHEBI:15378"/>
        <dbReference type="ChEBI" id="CHEBI:29969"/>
        <dbReference type="ChEBI" id="CHEBI:57856"/>
        <dbReference type="ChEBI" id="CHEBI:59789"/>
        <dbReference type="ChEBI" id="CHEBI:61961"/>
        <dbReference type="EC" id="2.1.1.359"/>
    </reaction>
</comment>
<dbReference type="Gene3D" id="2.170.270.10">
    <property type="entry name" value="SET domain"/>
    <property type="match status" value="1"/>
</dbReference>
<dbReference type="SMART" id="SM00570">
    <property type="entry name" value="AWS"/>
    <property type="match status" value="1"/>
</dbReference>
<evidence type="ECO:0000256" key="14">
    <source>
        <dbReference type="ARBA" id="ARBA00030091"/>
    </source>
</evidence>
<evidence type="ECO:0000259" key="17">
    <source>
        <dbReference type="PROSITE" id="PS50020"/>
    </source>
</evidence>
<keyword evidence="11" id="KW-0805">Transcription regulation</keyword>
<feature type="region of interest" description="Disordered" evidence="16">
    <location>
        <begin position="530"/>
        <end position="551"/>
    </location>
</feature>
<gene>
    <name evidence="21" type="ORF">BS50DRAFT_536321</name>
</gene>
<feature type="compositionally biased region" description="Pro residues" evidence="16">
    <location>
        <begin position="539"/>
        <end position="548"/>
    </location>
</feature>
<evidence type="ECO:0000256" key="1">
    <source>
        <dbReference type="ARBA" id="ARBA00003901"/>
    </source>
</evidence>
<dbReference type="EC" id="2.1.1.359" evidence="4"/>
<organism evidence="21 22">
    <name type="scientific">Corynespora cassiicola Philippines</name>
    <dbReference type="NCBI Taxonomy" id="1448308"/>
    <lineage>
        <taxon>Eukaryota</taxon>
        <taxon>Fungi</taxon>
        <taxon>Dikarya</taxon>
        <taxon>Ascomycota</taxon>
        <taxon>Pezizomycotina</taxon>
        <taxon>Dothideomycetes</taxon>
        <taxon>Pleosporomycetidae</taxon>
        <taxon>Pleosporales</taxon>
        <taxon>Corynesporascaceae</taxon>
        <taxon>Corynespora</taxon>
    </lineage>
</organism>
<dbReference type="EMBL" id="KZ678150">
    <property type="protein sequence ID" value="PSN60313.1"/>
    <property type="molecule type" value="Genomic_DNA"/>
</dbReference>
<dbReference type="InterPro" id="IPR017923">
    <property type="entry name" value="TFIIS_N"/>
</dbReference>
<name>A0A2T2N4F5_CORCC</name>
<dbReference type="GO" id="GO:0140955">
    <property type="term" value="F:histone H3K36 trimethyltransferase activity"/>
    <property type="evidence" value="ECO:0007669"/>
    <property type="project" value="UniProtKB-EC"/>
</dbReference>
<keyword evidence="12" id="KW-0804">Transcription</keyword>
<dbReference type="InterPro" id="IPR036020">
    <property type="entry name" value="WW_dom_sf"/>
</dbReference>
<feature type="region of interest" description="Disordered" evidence="16">
    <location>
        <begin position="686"/>
        <end position="795"/>
    </location>
</feature>
<dbReference type="PANTHER" id="PTHR22884">
    <property type="entry name" value="SET DOMAIN PROTEINS"/>
    <property type="match status" value="1"/>
</dbReference>
<evidence type="ECO:0000256" key="13">
    <source>
        <dbReference type="ARBA" id="ARBA00023242"/>
    </source>
</evidence>
<dbReference type="Pfam" id="PF08236">
    <property type="entry name" value="SRI"/>
    <property type="match status" value="1"/>
</dbReference>
<evidence type="ECO:0000313" key="22">
    <source>
        <dbReference type="Proteomes" id="UP000240883"/>
    </source>
</evidence>
<comment type="function">
    <text evidence="1">Histone methyltransferase that trimethylates histone H3 'Lys-36' forming H3K36me3. Involved in transcription elongation as well as in transcription repression.</text>
</comment>
<dbReference type="PROSITE" id="PS51568">
    <property type="entry name" value="SAM_MT43_SET2_1"/>
    <property type="match status" value="1"/>
</dbReference>
<evidence type="ECO:0000259" key="18">
    <source>
        <dbReference type="PROSITE" id="PS50280"/>
    </source>
</evidence>
<sequence length="869" mass="96793">MEPGKAPKLSRTASHKIVARPPPLYFDHPDVTNEAKDSFVVLPECTYANRSLGTTDHALECECSEEWDPIERVNHACGEDSDCINRATKMECVGDCSCGSKCQNQRFMRKQYADVTVIKTEKKGYGLRANRDMKPGDFVFEYIGEVIDERNFRKRMLQYDDEGIKHFYFMSLTKGEFVDATKKGNLGRFCNHSCNPNCFVDKWVVGDKLRMGIFAERKIKAGEELVFNYNVDRYGADPQPCYCGEPNCTGFIGGRTQTDNATKLSHATIEALGIDDGDGWHDAAPVKKPRKKKVSEDDEEYVNDLQPRTLQEDGVTKVMAALRQCSEKWIAVKLLDRIQQTDDEKVFNRVIKMHGYEILKSTLTAWMEDFNVVLQILDILHKLPRITRNKIQDSKIEEVIEKLKTCGDERVEDSATELLEAWSKLEMAYRIPRMKRDPNAGTPLRTENHFERREKGRERSKSRSRSPSIAAPKGPANIPSGPRGFNAQRGSGFFNGPRPPHRPRAQFNPLPPGWFQATSDNGSTYYYNSTGTTQWQRPTLPPSQPAAPPKAKTDTQLLQDIISSITQNVTPTIHTSAATTPQPIVDEVKEKKSKSEKWMSLSQEKQEKLYEATISPHVLSVAAHYRKKLDKDDVKRLCKEVAKKLVRGDYKSGRVKDPTAKISSKHEKTIKTFVKDYMDKAVKKKLEREQAKASKGGRSQDDASLAATETPETPRGEPKAGGHDSDDEMVVAASFEGLASTQTSPADSPATDLKRKREGDGALGSPKKTRTEMSVEPPPPPPPPPPAEDMGMESAEATLTPMDDDMTLCSRGSVETASGVSIDGKSFYSPMQLATPPTNGVYENGRKDGGSGLEKANGSRHQVTVDGSS</sequence>
<keyword evidence="6" id="KW-0158">Chromosome</keyword>
<dbReference type="GO" id="GO:0006355">
    <property type="term" value="P:regulation of DNA-templated transcription"/>
    <property type="evidence" value="ECO:0007669"/>
    <property type="project" value="InterPro"/>
</dbReference>
<evidence type="ECO:0000256" key="11">
    <source>
        <dbReference type="ARBA" id="ARBA00023015"/>
    </source>
</evidence>
<dbReference type="STRING" id="1448308.A0A2T2N4F5"/>
<dbReference type="InterPro" id="IPR003616">
    <property type="entry name" value="Post-SET_dom"/>
</dbReference>
<evidence type="ECO:0000256" key="4">
    <source>
        <dbReference type="ARBA" id="ARBA00012178"/>
    </source>
</evidence>
<dbReference type="Pfam" id="PF00856">
    <property type="entry name" value="SET"/>
    <property type="match status" value="1"/>
</dbReference>
<dbReference type="GO" id="GO:0005694">
    <property type="term" value="C:chromosome"/>
    <property type="evidence" value="ECO:0007669"/>
    <property type="project" value="UniProtKB-SubCell"/>
</dbReference>
<dbReference type="AlphaFoldDB" id="A0A2T2N4F5"/>
<dbReference type="InterPro" id="IPR038190">
    <property type="entry name" value="SRI_sf"/>
</dbReference>
<evidence type="ECO:0000256" key="9">
    <source>
        <dbReference type="ARBA" id="ARBA00022679"/>
    </source>
</evidence>
<evidence type="ECO:0000256" key="3">
    <source>
        <dbReference type="ARBA" id="ARBA00004286"/>
    </source>
</evidence>
<feature type="compositionally biased region" description="Polar residues" evidence="16">
    <location>
        <begin position="859"/>
        <end position="869"/>
    </location>
</feature>
<feature type="domain" description="WW" evidence="17">
    <location>
        <begin position="508"/>
        <end position="540"/>
    </location>
</feature>
<evidence type="ECO:0000256" key="2">
    <source>
        <dbReference type="ARBA" id="ARBA00004123"/>
    </source>
</evidence>
<comment type="subcellular location">
    <subcellularLocation>
        <location evidence="3">Chromosome</location>
    </subcellularLocation>
    <subcellularLocation>
        <location evidence="2">Nucleus</location>
    </subcellularLocation>
</comment>
<proteinExistence type="predicted"/>
<dbReference type="InterPro" id="IPR001214">
    <property type="entry name" value="SET_dom"/>
</dbReference>
<dbReference type="PROSITE" id="PS50280">
    <property type="entry name" value="SET"/>
    <property type="match status" value="1"/>
</dbReference>
<dbReference type="GO" id="GO:0032259">
    <property type="term" value="P:methylation"/>
    <property type="evidence" value="ECO:0007669"/>
    <property type="project" value="UniProtKB-KW"/>
</dbReference>
<evidence type="ECO:0000256" key="7">
    <source>
        <dbReference type="ARBA" id="ARBA00022491"/>
    </source>
</evidence>
<dbReference type="SUPFAM" id="SSF51045">
    <property type="entry name" value="WW domain"/>
    <property type="match status" value="1"/>
</dbReference>
<evidence type="ECO:0000259" key="20">
    <source>
        <dbReference type="PROSITE" id="PS51215"/>
    </source>
</evidence>
<accession>A0A2T2N4F5</accession>
<dbReference type="CDD" id="cd00201">
    <property type="entry name" value="WW"/>
    <property type="match status" value="1"/>
</dbReference>
<dbReference type="InterPro" id="IPR046341">
    <property type="entry name" value="SET_dom_sf"/>
</dbReference>
<dbReference type="SMART" id="SM00317">
    <property type="entry name" value="SET"/>
    <property type="match status" value="1"/>
</dbReference>
<evidence type="ECO:0000256" key="16">
    <source>
        <dbReference type="SAM" id="MobiDB-lite"/>
    </source>
</evidence>
<evidence type="ECO:0000256" key="5">
    <source>
        <dbReference type="ARBA" id="ARBA00018028"/>
    </source>
</evidence>
<feature type="compositionally biased region" description="Basic and acidic residues" evidence="16">
    <location>
        <begin position="446"/>
        <end position="461"/>
    </location>
</feature>
<feature type="compositionally biased region" description="Basic and acidic residues" evidence="16">
    <location>
        <begin position="712"/>
        <end position="724"/>
    </location>
</feature>
<evidence type="ECO:0000256" key="12">
    <source>
        <dbReference type="ARBA" id="ARBA00023163"/>
    </source>
</evidence>
<evidence type="ECO:0000256" key="10">
    <source>
        <dbReference type="ARBA" id="ARBA00022691"/>
    </source>
</evidence>
<feature type="domain" description="Post-SET" evidence="19">
    <location>
        <begin position="237"/>
        <end position="253"/>
    </location>
</feature>
<dbReference type="InterPro" id="IPR025788">
    <property type="entry name" value="Set2_fungi"/>
</dbReference>
<keyword evidence="22" id="KW-1185">Reference proteome</keyword>
<dbReference type="Pfam" id="PF00397">
    <property type="entry name" value="WW"/>
    <property type="match status" value="1"/>
</dbReference>
<feature type="region of interest" description="Disordered" evidence="16">
    <location>
        <begin position="433"/>
        <end position="510"/>
    </location>
</feature>
<dbReference type="InterPro" id="IPR035441">
    <property type="entry name" value="TFIIS/LEDGF_dom_sf"/>
</dbReference>
<dbReference type="PROSITE" id="PS50868">
    <property type="entry name" value="POST_SET"/>
    <property type="match status" value="1"/>
</dbReference>
<feature type="domain" description="AWS" evidence="20">
    <location>
        <begin position="56"/>
        <end position="111"/>
    </location>
</feature>
<dbReference type="PROSITE" id="PS51215">
    <property type="entry name" value="AWS"/>
    <property type="match status" value="1"/>
</dbReference>
<keyword evidence="10" id="KW-0949">S-adenosyl-L-methionine</keyword>
<dbReference type="Gene3D" id="2.20.70.10">
    <property type="match status" value="1"/>
</dbReference>
<dbReference type="InterPro" id="IPR050777">
    <property type="entry name" value="SET2_Histone-Lys_MeTrsfase"/>
</dbReference>
<evidence type="ECO:0000256" key="15">
    <source>
        <dbReference type="ARBA" id="ARBA00047545"/>
    </source>
</evidence>
<dbReference type="PROSITE" id="PS01159">
    <property type="entry name" value="WW_DOMAIN_1"/>
    <property type="match status" value="1"/>
</dbReference>
<dbReference type="SMART" id="SM00456">
    <property type="entry name" value="WW"/>
    <property type="match status" value="1"/>
</dbReference>
<evidence type="ECO:0000259" key="19">
    <source>
        <dbReference type="PROSITE" id="PS50868"/>
    </source>
</evidence>
<reference evidence="21 22" key="1">
    <citation type="journal article" date="2018" name="Front. Microbiol.">
        <title>Genome-Wide Analysis of Corynespora cassiicola Leaf Fall Disease Putative Effectors.</title>
        <authorList>
            <person name="Lopez D."/>
            <person name="Ribeiro S."/>
            <person name="Label P."/>
            <person name="Fumanal B."/>
            <person name="Venisse J.S."/>
            <person name="Kohler A."/>
            <person name="de Oliveira R.R."/>
            <person name="Labutti K."/>
            <person name="Lipzen A."/>
            <person name="Lail K."/>
            <person name="Bauer D."/>
            <person name="Ohm R.A."/>
            <person name="Barry K.W."/>
            <person name="Spatafora J."/>
            <person name="Grigoriev I.V."/>
            <person name="Martin F.M."/>
            <person name="Pujade-Renaud V."/>
        </authorList>
    </citation>
    <scope>NUCLEOTIDE SEQUENCE [LARGE SCALE GENOMIC DNA]</scope>
    <source>
        <strain evidence="21 22">Philippines</strain>
    </source>
</reference>
<protein>
    <recommendedName>
        <fullName evidence="5">Histone-lysine N-methyltransferase, H3 lysine-36 specific</fullName>
        <ecNumber evidence="4">2.1.1.359</ecNumber>
    </recommendedName>
    <alternativeName>
        <fullName evidence="14">SET domain-containing protein 2</fullName>
    </alternativeName>
</protein>
<dbReference type="FunFam" id="1.10.1740.100:FF:000002">
    <property type="entry name" value="Histone-lysine N-methyltransferase"/>
    <property type="match status" value="1"/>
</dbReference>
<feature type="compositionally biased region" description="Pro residues" evidence="16">
    <location>
        <begin position="776"/>
        <end position="787"/>
    </location>
</feature>
<dbReference type="Pfam" id="PF08711">
    <property type="entry name" value="Med26"/>
    <property type="match status" value="1"/>
</dbReference>
<evidence type="ECO:0000313" key="21">
    <source>
        <dbReference type="EMBL" id="PSN60313.1"/>
    </source>
</evidence>
<dbReference type="SMART" id="SM00508">
    <property type="entry name" value="PostSET"/>
    <property type="match status" value="1"/>
</dbReference>
<dbReference type="InterPro" id="IPR044437">
    <property type="entry name" value="SETD2/Set2_SET"/>
</dbReference>
<keyword evidence="13" id="KW-0539">Nucleus</keyword>
<dbReference type="Gene3D" id="1.10.1740.100">
    <property type="entry name" value="Set2, Rpb1 interacting domain"/>
    <property type="match status" value="1"/>
</dbReference>
<keyword evidence="8" id="KW-0489">Methyltransferase</keyword>
<dbReference type="InterPro" id="IPR006560">
    <property type="entry name" value="AWS_dom"/>
</dbReference>